<evidence type="ECO:0000256" key="1">
    <source>
        <dbReference type="ARBA" id="ARBA00004651"/>
    </source>
</evidence>
<dbReference type="PANTHER" id="PTHR23508:SF10">
    <property type="entry name" value="CARBOXYLIC ACID TRANSPORTER PROTEIN HOMOLOG"/>
    <property type="match status" value="1"/>
</dbReference>
<dbReference type="Proteomes" id="UP001357223">
    <property type="component" value="Chromosome"/>
</dbReference>
<feature type="transmembrane region" description="Helical" evidence="6">
    <location>
        <begin position="407"/>
        <end position="428"/>
    </location>
</feature>
<feature type="transmembrane region" description="Helical" evidence="6">
    <location>
        <begin position="88"/>
        <end position="107"/>
    </location>
</feature>
<reference evidence="8 9" key="1">
    <citation type="submission" date="2023-10" db="EMBL/GenBank/DDBJ databases">
        <title>Niallia locisalis sp.nov. isolated from a salt pond sample.</title>
        <authorList>
            <person name="Li X.-J."/>
            <person name="Dong L."/>
        </authorList>
    </citation>
    <scope>NUCLEOTIDE SEQUENCE [LARGE SCALE GENOMIC DNA]</scope>
    <source>
        <strain evidence="8 9">DSM 29761</strain>
    </source>
</reference>
<feature type="transmembrane region" description="Helical" evidence="6">
    <location>
        <begin position="61"/>
        <end position="81"/>
    </location>
</feature>
<dbReference type="CDD" id="cd17365">
    <property type="entry name" value="MFS_PcaK_like"/>
    <property type="match status" value="1"/>
</dbReference>
<name>A0ABZ2CJ13_9BACI</name>
<dbReference type="RefSeq" id="WP_338452281.1">
    <property type="nucleotide sequence ID" value="NZ_CP137640.1"/>
</dbReference>
<protein>
    <submittedName>
        <fullName evidence="8">MFS transporter</fullName>
    </submittedName>
</protein>
<keyword evidence="3 6" id="KW-0812">Transmembrane</keyword>
<comment type="subcellular location">
    <subcellularLocation>
        <location evidence="1">Cell membrane</location>
        <topology evidence="1">Multi-pass membrane protein</topology>
    </subcellularLocation>
</comment>
<evidence type="ECO:0000259" key="7">
    <source>
        <dbReference type="PROSITE" id="PS50850"/>
    </source>
</evidence>
<feature type="transmembrane region" description="Helical" evidence="6">
    <location>
        <begin position="113"/>
        <end position="134"/>
    </location>
</feature>
<feature type="transmembrane region" description="Helical" evidence="6">
    <location>
        <begin position="255"/>
        <end position="272"/>
    </location>
</feature>
<evidence type="ECO:0000256" key="4">
    <source>
        <dbReference type="ARBA" id="ARBA00022989"/>
    </source>
</evidence>
<gene>
    <name evidence="8" type="ORF">R4Z09_10555</name>
</gene>
<evidence type="ECO:0000256" key="2">
    <source>
        <dbReference type="ARBA" id="ARBA00022448"/>
    </source>
</evidence>
<evidence type="ECO:0000256" key="3">
    <source>
        <dbReference type="ARBA" id="ARBA00022692"/>
    </source>
</evidence>
<organism evidence="8 9">
    <name type="scientific">Niallia oryzisoli</name>
    <dbReference type="NCBI Taxonomy" id="1737571"/>
    <lineage>
        <taxon>Bacteria</taxon>
        <taxon>Bacillati</taxon>
        <taxon>Bacillota</taxon>
        <taxon>Bacilli</taxon>
        <taxon>Bacillales</taxon>
        <taxon>Bacillaceae</taxon>
        <taxon>Niallia</taxon>
    </lineage>
</organism>
<dbReference type="SUPFAM" id="SSF103473">
    <property type="entry name" value="MFS general substrate transporter"/>
    <property type="match status" value="1"/>
</dbReference>
<sequence>MAKVNPAAIIGDSKFNRFHLVLFLWSFMIILFDGYDLSVYGTVLPILMEEWNMTSVEAGTIGSYGLFGMMFGAIIFGIMADRIGRKKVIIINVLLFSVFTLLCAFAGDATTFAIYRFIAGLGLGGIMPNIAALVTDYAPRSMKVKLVSITLVSFAVGGALAPTVGVLLINNFGWQSVFWVAGSPLLAVPFMLKQLPESTSYLIRTGKKEQLFATLKKINSQLTFNKNDEIEEVKVTETKVPVVGLFKENRAVSTIAFWVAFFCALLMVYGLNTWLPKLMIEAGYGLNGSLSFLIALQGGAVIGILGLSQLCEKYGSKRVIIPSYIAGAIALALLGFGGNTVYIFILVAIAGAATTGSQVFIQAYVTSYYPSQMRSTALGVASGVGRLGGMVGPILGGFLLTLTVPNFVNFLIFSGVGVVAAIALSIVADKYSAMNILASESKQTDSAKGKEVAASIE</sequence>
<keyword evidence="2" id="KW-0813">Transport</keyword>
<feature type="transmembrane region" description="Helical" evidence="6">
    <location>
        <begin position="342"/>
        <end position="365"/>
    </location>
</feature>
<dbReference type="InterPro" id="IPR011701">
    <property type="entry name" value="MFS"/>
</dbReference>
<evidence type="ECO:0000313" key="9">
    <source>
        <dbReference type="Proteomes" id="UP001357223"/>
    </source>
</evidence>
<keyword evidence="4 6" id="KW-1133">Transmembrane helix</keyword>
<dbReference type="InterPro" id="IPR020846">
    <property type="entry name" value="MFS_dom"/>
</dbReference>
<dbReference type="EMBL" id="CP137640">
    <property type="protein sequence ID" value="WVX83397.1"/>
    <property type="molecule type" value="Genomic_DNA"/>
</dbReference>
<dbReference type="Pfam" id="PF07690">
    <property type="entry name" value="MFS_1"/>
    <property type="match status" value="1"/>
</dbReference>
<evidence type="ECO:0000256" key="5">
    <source>
        <dbReference type="ARBA" id="ARBA00023136"/>
    </source>
</evidence>
<feature type="transmembrane region" description="Helical" evidence="6">
    <location>
        <begin position="146"/>
        <end position="168"/>
    </location>
</feature>
<keyword evidence="9" id="KW-1185">Reference proteome</keyword>
<dbReference type="PANTHER" id="PTHR23508">
    <property type="entry name" value="CARBOXYLIC ACID TRANSPORTER PROTEIN HOMOLOG"/>
    <property type="match status" value="1"/>
</dbReference>
<evidence type="ECO:0000256" key="6">
    <source>
        <dbReference type="SAM" id="Phobius"/>
    </source>
</evidence>
<feature type="transmembrane region" description="Helical" evidence="6">
    <location>
        <begin position="284"/>
        <end position="307"/>
    </location>
</feature>
<keyword evidence="5 6" id="KW-0472">Membrane</keyword>
<dbReference type="InterPro" id="IPR036259">
    <property type="entry name" value="MFS_trans_sf"/>
</dbReference>
<feature type="transmembrane region" description="Helical" evidence="6">
    <location>
        <begin position="319"/>
        <end position="336"/>
    </location>
</feature>
<feature type="transmembrane region" description="Helical" evidence="6">
    <location>
        <begin position="377"/>
        <end position="401"/>
    </location>
</feature>
<feature type="domain" description="Major facilitator superfamily (MFS) profile" evidence="7">
    <location>
        <begin position="22"/>
        <end position="432"/>
    </location>
</feature>
<feature type="transmembrane region" description="Helical" evidence="6">
    <location>
        <begin position="20"/>
        <end position="41"/>
    </location>
</feature>
<evidence type="ECO:0000313" key="8">
    <source>
        <dbReference type="EMBL" id="WVX83397.1"/>
    </source>
</evidence>
<accession>A0ABZ2CJ13</accession>
<dbReference type="PROSITE" id="PS50850">
    <property type="entry name" value="MFS"/>
    <property type="match status" value="1"/>
</dbReference>
<proteinExistence type="predicted"/>
<dbReference type="Gene3D" id="1.20.1250.20">
    <property type="entry name" value="MFS general substrate transporter like domains"/>
    <property type="match status" value="1"/>
</dbReference>